<comment type="caution">
    <text evidence="2">The sequence shown here is derived from an EMBL/GenBank/DDBJ whole genome shotgun (WGS) entry which is preliminary data.</text>
</comment>
<protein>
    <submittedName>
        <fullName evidence="2">Uncharacterized protein</fullName>
    </submittedName>
</protein>
<keyword evidence="1" id="KW-0812">Transmembrane</keyword>
<evidence type="ECO:0000313" key="3">
    <source>
        <dbReference type="Proteomes" id="UP001595823"/>
    </source>
</evidence>
<dbReference type="RefSeq" id="WP_380621656.1">
    <property type="nucleotide sequence ID" value="NZ_JBHSDK010000015.1"/>
</dbReference>
<keyword evidence="1" id="KW-0472">Membrane</keyword>
<feature type="transmembrane region" description="Helical" evidence="1">
    <location>
        <begin position="59"/>
        <end position="82"/>
    </location>
</feature>
<feature type="transmembrane region" description="Helical" evidence="1">
    <location>
        <begin position="94"/>
        <end position="114"/>
    </location>
</feature>
<proteinExistence type="predicted"/>
<name>A0ABV8U0G1_9ACTN</name>
<feature type="transmembrane region" description="Helical" evidence="1">
    <location>
        <begin position="120"/>
        <end position="138"/>
    </location>
</feature>
<feature type="transmembrane region" description="Helical" evidence="1">
    <location>
        <begin position="27"/>
        <end position="47"/>
    </location>
</feature>
<evidence type="ECO:0000313" key="2">
    <source>
        <dbReference type="EMBL" id="MFC4336131.1"/>
    </source>
</evidence>
<keyword evidence="1" id="KW-1133">Transmembrane helix</keyword>
<dbReference type="Proteomes" id="UP001595823">
    <property type="component" value="Unassembled WGS sequence"/>
</dbReference>
<evidence type="ECO:0000256" key="1">
    <source>
        <dbReference type="SAM" id="Phobius"/>
    </source>
</evidence>
<reference evidence="3" key="1">
    <citation type="journal article" date="2019" name="Int. J. Syst. Evol. Microbiol.">
        <title>The Global Catalogue of Microorganisms (GCM) 10K type strain sequencing project: providing services to taxonomists for standard genome sequencing and annotation.</title>
        <authorList>
            <consortium name="The Broad Institute Genomics Platform"/>
            <consortium name="The Broad Institute Genome Sequencing Center for Infectious Disease"/>
            <person name="Wu L."/>
            <person name="Ma J."/>
        </authorList>
    </citation>
    <scope>NUCLEOTIDE SEQUENCE [LARGE SCALE GENOMIC DNA]</scope>
    <source>
        <strain evidence="3">IBRC-M 10908</strain>
    </source>
</reference>
<keyword evidence="3" id="KW-1185">Reference proteome</keyword>
<sequence>METSQSDDQISRHEESEQVINRPLKELLGAVAMVLSAQVVFHLAWIAEVRSNSDSTIEFMVFFATYNIPLWLLSLVTVAVLMVTARASSLRRTYTTTATVWILATILVSFVSLAEVLTTILVGPSLGLGAVYGLYAWVQATNVKAKIRK</sequence>
<gene>
    <name evidence="2" type="ORF">ACFPET_13050</name>
</gene>
<accession>A0ABV8U0G1</accession>
<dbReference type="EMBL" id="JBHSDK010000015">
    <property type="protein sequence ID" value="MFC4336131.1"/>
    <property type="molecule type" value="Genomic_DNA"/>
</dbReference>
<organism evidence="2 3">
    <name type="scientific">Salininema proteolyticum</name>
    <dbReference type="NCBI Taxonomy" id="1607685"/>
    <lineage>
        <taxon>Bacteria</taxon>
        <taxon>Bacillati</taxon>
        <taxon>Actinomycetota</taxon>
        <taxon>Actinomycetes</taxon>
        <taxon>Glycomycetales</taxon>
        <taxon>Glycomycetaceae</taxon>
        <taxon>Salininema</taxon>
    </lineage>
</organism>